<dbReference type="GO" id="GO:0015833">
    <property type="term" value="P:peptide transport"/>
    <property type="evidence" value="ECO:0007669"/>
    <property type="project" value="TreeGrafter"/>
</dbReference>
<keyword evidence="4" id="KW-0812">Transmembrane</keyword>
<dbReference type="InterPro" id="IPR000914">
    <property type="entry name" value="SBP_5_dom"/>
</dbReference>
<dbReference type="Gene3D" id="3.10.105.10">
    <property type="entry name" value="Dipeptide-binding Protein, Domain 3"/>
    <property type="match status" value="2"/>
</dbReference>
<comment type="similarity">
    <text evidence="1">Belongs to the bacterial solute-binding protein 5 family.</text>
</comment>
<dbReference type="GO" id="GO:1904680">
    <property type="term" value="F:peptide transmembrane transporter activity"/>
    <property type="evidence" value="ECO:0007669"/>
    <property type="project" value="TreeGrafter"/>
</dbReference>
<evidence type="ECO:0000256" key="2">
    <source>
        <dbReference type="ARBA" id="ARBA00022448"/>
    </source>
</evidence>
<dbReference type="PANTHER" id="PTHR30290">
    <property type="entry name" value="PERIPLASMIC BINDING COMPONENT OF ABC TRANSPORTER"/>
    <property type="match status" value="1"/>
</dbReference>
<evidence type="ECO:0000313" key="6">
    <source>
        <dbReference type="EMBL" id="OLQ07702.1"/>
    </source>
</evidence>
<protein>
    <submittedName>
        <fullName evidence="6">Nickel-binding periplasmic protein</fullName>
    </submittedName>
</protein>
<dbReference type="PANTHER" id="PTHR30290:SF9">
    <property type="entry name" value="OLIGOPEPTIDE-BINDING PROTEIN APPA"/>
    <property type="match status" value="1"/>
</dbReference>
<gene>
    <name evidence="6" type="primary">nikA</name>
    <name evidence="6" type="ORF">AK812_SmicGene8891</name>
</gene>
<feature type="domain" description="Solute-binding protein family 5" evidence="5">
    <location>
        <begin position="270"/>
        <end position="575"/>
    </location>
</feature>
<evidence type="ECO:0000259" key="5">
    <source>
        <dbReference type="Pfam" id="PF00496"/>
    </source>
</evidence>
<dbReference type="Gene3D" id="3.40.190.10">
    <property type="entry name" value="Periplasmic binding protein-like II"/>
    <property type="match status" value="1"/>
</dbReference>
<dbReference type="Proteomes" id="UP000186817">
    <property type="component" value="Unassembled WGS sequence"/>
</dbReference>
<keyword evidence="3" id="KW-0732">Signal</keyword>
<dbReference type="Pfam" id="PF00496">
    <property type="entry name" value="SBP_bac_5"/>
    <property type="match status" value="1"/>
</dbReference>
<dbReference type="OrthoDB" id="37683at2759"/>
<name>A0A1Q9EJT7_SYMMI</name>
<evidence type="ECO:0000313" key="7">
    <source>
        <dbReference type="Proteomes" id="UP000186817"/>
    </source>
</evidence>
<dbReference type="EMBL" id="LSRX01000133">
    <property type="protein sequence ID" value="OLQ07702.1"/>
    <property type="molecule type" value="Genomic_DNA"/>
</dbReference>
<dbReference type="SUPFAM" id="SSF53850">
    <property type="entry name" value="Periplasmic binding protein-like II"/>
    <property type="match status" value="2"/>
</dbReference>
<proteinExistence type="inferred from homology"/>
<dbReference type="AlphaFoldDB" id="A0A1Q9EJT7"/>
<sequence>MQSVSLSIDGIGTMALSLEVSRTSTLAAGMWTPVLQVLLILAHTGEVTAACQSAELDFIVQAGDAVLAAIEDDVRADLAKLGITVNTRFLNKEDFNSNMTSGNFNLCFSETWGPPYDPHSYAASWNTPDEAHYAALQGMQPPLTQDQLSTKISDVLLEENLQQREQKWKDILSGLHEQAIDLPFSGKRMPTVLSKRLAGYVPGQQQFDYPVHTLRALSGSTTITVAPGAQTGLFSSVGRMDPHTYRPNEFFANNWVYEGLTKYGPEGVTEPALAESWTFSDSPSGGQEYRFTLAQNVKFHDGSDWNCTVAKLNFDHVLAKPLTAGDEHGWYDLPTQIVSWSCAGDYEFVLSTKDKYYPLLQELTYIRPLRMLSPAMFASGLTTDPTTENSCYSPGRVVTNLGETITCAGTRGASGTGPFKFIETLANGDVRFDRHSEYSGGEPQIERIILKKYDSHSEVMAALLDGSLDAVMGAGVLEPEDFHTLSTTHAFQFQMFLGPPIMNRVIIMNAAKAPTDNLNLRKTIMHAVNKAEIIDKELYGMAAPVDALFPKTLPYCDVDLTPRWDYDREKAELLWCSEAAAEESSGSVTVTVLVIVIVVAVVAVAVVAFFLFKLGKKQGADEQKLLHAQAAGEPPAGQMGKADEAAV</sequence>
<keyword evidence="2" id="KW-0813">Transport</keyword>
<keyword evidence="7" id="KW-1185">Reference proteome</keyword>
<dbReference type="InterPro" id="IPR039424">
    <property type="entry name" value="SBP_5"/>
</dbReference>
<keyword evidence="4" id="KW-1133">Transmembrane helix</keyword>
<comment type="caution">
    <text evidence="6">The sequence shown here is derived from an EMBL/GenBank/DDBJ whole genome shotgun (WGS) entry which is preliminary data.</text>
</comment>
<organism evidence="6 7">
    <name type="scientific">Symbiodinium microadriaticum</name>
    <name type="common">Dinoflagellate</name>
    <name type="synonym">Zooxanthella microadriatica</name>
    <dbReference type="NCBI Taxonomy" id="2951"/>
    <lineage>
        <taxon>Eukaryota</taxon>
        <taxon>Sar</taxon>
        <taxon>Alveolata</taxon>
        <taxon>Dinophyceae</taxon>
        <taxon>Suessiales</taxon>
        <taxon>Symbiodiniaceae</taxon>
        <taxon>Symbiodinium</taxon>
    </lineage>
</organism>
<evidence type="ECO:0000256" key="3">
    <source>
        <dbReference type="ARBA" id="ARBA00022729"/>
    </source>
</evidence>
<keyword evidence="4" id="KW-0472">Membrane</keyword>
<evidence type="ECO:0000256" key="4">
    <source>
        <dbReference type="SAM" id="Phobius"/>
    </source>
</evidence>
<reference evidence="6 7" key="1">
    <citation type="submission" date="2016-02" db="EMBL/GenBank/DDBJ databases">
        <title>Genome analysis of coral dinoflagellate symbionts highlights evolutionary adaptations to a symbiotic lifestyle.</title>
        <authorList>
            <person name="Aranda M."/>
            <person name="Li Y."/>
            <person name="Liew Y.J."/>
            <person name="Baumgarten S."/>
            <person name="Simakov O."/>
            <person name="Wilson M."/>
            <person name="Piel J."/>
            <person name="Ashoor H."/>
            <person name="Bougouffa S."/>
            <person name="Bajic V.B."/>
            <person name="Ryu T."/>
            <person name="Ravasi T."/>
            <person name="Bayer T."/>
            <person name="Micklem G."/>
            <person name="Kim H."/>
            <person name="Bhak J."/>
            <person name="Lajeunesse T.C."/>
            <person name="Voolstra C.R."/>
        </authorList>
    </citation>
    <scope>NUCLEOTIDE SEQUENCE [LARGE SCALE GENOMIC DNA]</scope>
    <source>
        <strain evidence="6 7">CCMP2467</strain>
    </source>
</reference>
<evidence type="ECO:0000256" key="1">
    <source>
        <dbReference type="ARBA" id="ARBA00005695"/>
    </source>
</evidence>
<accession>A0A1Q9EJT7</accession>
<feature type="transmembrane region" description="Helical" evidence="4">
    <location>
        <begin position="590"/>
        <end position="612"/>
    </location>
</feature>